<proteinExistence type="predicted"/>
<reference evidence="2" key="1">
    <citation type="journal article" date="2019" name="Int. J. Syst. Evol. Microbiol.">
        <title>The Global Catalogue of Microorganisms (GCM) 10K type strain sequencing project: providing services to taxonomists for standard genome sequencing and annotation.</title>
        <authorList>
            <consortium name="The Broad Institute Genomics Platform"/>
            <consortium name="The Broad Institute Genome Sequencing Center for Infectious Disease"/>
            <person name="Wu L."/>
            <person name="Ma J."/>
        </authorList>
    </citation>
    <scope>NUCLEOTIDE SEQUENCE [LARGE SCALE GENOMIC DNA]</scope>
    <source>
        <strain evidence="2">JCM 17939</strain>
    </source>
</reference>
<keyword evidence="2" id="KW-1185">Reference proteome</keyword>
<dbReference type="SUPFAM" id="SSF51182">
    <property type="entry name" value="RmlC-like cupins"/>
    <property type="match status" value="1"/>
</dbReference>
<dbReference type="RefSeq" id="WP_345429444.1">
    <property type="nucleotide sequence ID" value="NZ_BAABHK010000001.1"/>
</dbReference>
<dbReference type="Proteomes" id="UP001501442">
    <property type="component" value="Unassembled WGS sequence"/>
</dbReference>
<evidence type="ECO:0000313" key="1">
    <source>
        <dbReference type="EMBL" id="GAA4621592.1"/>
    </source>
</evidence>
<protein>
    <submittedName>
        <fullName evidence="1">Uncharacterized protein</fullName>
    </submittedName>
</protein>
<evidence type="ECO:0000313" key="2">
    <source>
        <dbReference type="Proteomes" id="UP001501442"/>
    </source>
</evidence>
<sequence>MNLSVIPDLTMQGDASPYAARPTVTIGRLAGLVRELAARPGDWWNLARFDGVPVRLPGEQEIWLYAWAPGRRAAPTADVLAVLAGELSERTITDQGVAERALRANRVRVYGGGHPRELVNPGPGYALSLHATVR</sequence>
<name>A0ABP8U1F2_9ACTN</name>
<dbReference type="InterPro" id="IPR011051">
    <property type="entry name" value="RmlC_Cupin_sf"/>
</dbReference>
<accession>A0ABP8U1F2</accession>
<organism evidence="1 2">
    <name type="scientific">Actinoallomurus vinaceus</name>
    <dbReference type="NCBI Taxonomy" id="1080074"/>
    <lineage>
        <taxon>Bacteria</taxon>
        <taxon>Bacillati</taxon>
        <taxon>Actinomycetota</taxon>
        <taxon>Actinomycetes</taxon>
        <taxon>Streptosporangiales</taxon>
        <taxon>Thermomonosporaceae</taxon>
        <taxon>Actinoallomurus</taxon>
    </lineage>
</organism>
<comment type="caution">
    <text evidence="1">The sequence shown here is derived from an EMBL/GenBank/DDBJ whole genome shotgun (WGS) entry which is preliminary data.</text>
</comment>
<gene>
    <name evidence="1" type="ORF">GCM10023196_010450</name>
</gene>
<dbReference type="EMBL" id="BAABHK010000001">
    <property type="protein sequence ID" value="GAA4621592.1"/>
    <property type="molecule type" value="Genomic_DNA"/>
</dbReference>